<keyword evidence="2" id="KW-0812">Transmembrane</keyword>
<dbReference type="NCBIfam" id="TIGR01845">
    <property type="entry name" value="outer_NodT"/>
    <property type="match status" value="1"/>
</dbReference>
<dbReference type="OrthoDB" id="9770517at2"/>
<evidence type="ECO:0000256" key="1">
    <source>
        <dbReference type="ARBA" id="ARBA00007613"/>
    </source>
</evidence>
<comment type="caution">
    <text evidence="4">The sequence shown here is derived from an EMBL/GenBank/DDBJ whole genome shotgun (WGS) entry which is preliminary data.</text>
</comment>
<keyword evidence="2" id="KW-0472">Membrane</keyword>
<dbReference type="STRING" id="857265.WG78_19485"/>
<protein>
    <submittedName>
        <fullName evidence="4">Outer membrane protein OprM</fullName>
    </submittedName>
</protein>
<dbReference type="GO" id="GO:0005886">
    <property type="term" value="C:plasma membrane"/>
    <property type="evidence" value="ECO:0007669"/>
    <property type="project" value="UniProtKB-SubCell"/>
</dbReference>
<sequence length="474" mass="51086">MDIVKHLTLPTIKLLSAFMLSGGLAACAVGPQYQTPAQADIHLQNAVKADFAATRVEQQWWAQLDDPTLSKLIDQGLNANHDLRIALARVNAARAQFNITEIDRWPTVTLGAQATRQMAQQPGITTDRVLTNSWQAGFDAGWELDLWGRLANLETAAKARADAAVYGLDQARVSVVAEIGRNYYLMRGAQQRYAVAERNLKNLQSTLDITQARVDGGQGTQLDVARAKANLANVQATLPPLETTIKVAQYRLAVLTGVMPGSLDAQLVPVALAPISRPIPIGDAADLIKRRPDIAAAERNLVASNADIGSAMADRFPRVSLGGFFGFIASRGGDLGQASSKAWSITPSVDWPAFRLGAVNAQVRANQAANDANVARYEQTVLQAVEETEGALLSYNRTQQRLSRLVESAQQSKRAADIARVQYKEGAVDFLTLLDAERTQLSAEDAMAQAESDSYVELVAVYKALGGGWNVQAG</sequence>
<dbReference type="PANTHER" id="PTHR30203:SF25">
    <property type="entry name" value="OUTER MEMBRANE PROTEIN-RELATED"/>
    <property type="match status" value="1"/>
</dbReference>
<dbReference type="Proteomes" id="UP000037939">
    <property type="component" value="Unassembled WGS sequence"/>
</dbReference>
<reference evidence="4 5" key="1">
    <citation type="submission" date="2015-07" db="EMBL/GenBank/DDBJ databases">
        <title>Draft genome sequence of the Amantichitinum ursilacus IGB-41, a new chitin-degrading bacterium.</title>
        <authorList>
            <person name="Kirstahler P."/>
            <person name="Guenther M."/>
            <person name="Grumaz C."/>
            <person name="Rupp S."/>
            <person name="Zibek S."/>
            <person name="Sohn K."/>
        </authorList>
    </citation>
    <scope>NUCLEOTIDE SEQUENCE [LARGE SCALE GENOMIC DNA]</scope>
    <source>
        <strain evidence="4 5">IGB-41</strain>
    </source>
</reference>
<dbReference type="PROSITE" id="PS51257">
    <property type="entry name" value="PROKAR_LIPOPROTEIN"/>
    <property type="match status" value="1"/>
</dbReference>
<dbReference type="InterPro" id="IPR010131">
    <property type="entry name" value="MdtP/NodT-like"/>
</dbReference>
<dbReference type="AlphaFoldDB" id="A0A0N0XHY1"/>
<dbReference type="Gene3D" id="1.20.1600.10">
    <property type="entry name" value="Outer membrane efflux proteins (OEP)"/>
    <property type="match status" value="1"/>
</dbReference>
<dbReference type="PANTHER" id="PTHR30203">
    <property type="entry name" value="OUTER MEMBRANE CATION EFFLUX PROTEIN"/>
    <property type="match status" value="1"/>
</dbReference>
<feature type="coiled-coil region" evidence="3">
    <location>
        <begin position="186"/>
        <end position="213"/>
    </location>
</feature>
<name>A0A0N0XHY1_9NEIS</name>
<keyword evidence="3" id="KW-0175">Coiled coil</keyword>
<evidence type="ECO:0000256" key="2">
    <source>
        <dbReference type="RuleBase" id="RU362097"/>
    </source>
</evidence>
<accession>A0A0N0XHY1</accession>
<organism evidence="4 5">
    <name type="scientific">Amantichitinum ursilacus</name>
    <dbReference type="NCBI Taxonomy" id="857265"/>
    <lineage>
        <taxon>Bacteria</taxon>
        <taxon>Pseudomonadati</taxon>
        <taxon>Pseudomonadota</taxon>
        <taxon>Betaproteobacteria</taxon>
        <taxon>Neisseriales</taxon>
        <taxon>Chitinibacteraceae</taxon>
        <taxon>Amantichitinum</taxon>
    </lineage>
</organism>
<dbReference type="RefSeq" id="WP_053939479.1">
    <property type="nucleotide sequence ID" value="NZ_LAQT01000036.1"/>
</dbReference>
<feature type="chain" id="PRO_5005732830" evidence="2">
    <location>
        <begin position="29"/>
        <end position="474"/>
    </location>
</feature>
<evidence type="ECO:0000313" key="4">
    <source>
        <dbReference type="EMBL" id="KPC49539.1"/>
    </source>
</evidence>
<evidence type="ECO:0000256" key="3">
    <source>
        <dbReference type="SAM" id="Coils"/>
    </source>
</evidence>
<feature type="signal peptide" evidence="2">
    <location>
        <begin position="1"/>
        <end position="28"/>
    </location>
</feature>
<dbReference type="GO" id="GO:0015562">
    <property type="term" value="F:efflux transmembrane transporter activity"/>
    <property type="evidence" value="ECO:0007669"/>
    <property type="project" value="InterPro"/>
</dbReference>
<evidence type="ECO:0000313" key="5">
    <source>
        <dbReference type="Proteomes" id="UP000037939"/>
    </source>
</evidence>
<keyword evidence="5" id="KW-1185">Reference proteome</keyword>
<comment type="similarity">
    <text evidence="1 2">Belongs to the outer membrane factor (OMF) (TC 1.B.17) family.</text>
</comment>
<dbReference type="PATRIC" id="fig|857265.3.peg.3993"/>
<dbReference type="SUPFAM" id="SSF56954">
    <property type="entry name" value="Outer membrane efflux proteins (OEP)"/>
    <property type="match status" value="1"/>
</dbReference>
<keyword evidence="2" id="KW-0564">Palmitate</keyword>
<keyword evidence="2" id="KW-1134">Transmembrane beta strand</keyword>
<proteinExistence type="inferred from homology"/>
<gene>
    <name evidence="4" type="primary">oprM_7</name>
    <name evidence="4" type="ORF">WG78_19485</name>
</gene>
<keyword evidence="2" id="KW-0732">Signal</keyword>
<dbReference type="Gene3D" id="2.20.200.10">
    <property type="entry name" value="Outer membrane efflux proteins (OEP)"/>
    <property type="match status" value="1"/>
</dbReference>
<dbReference type="InterPro" id="IPR003423">
    <property type="entry name" value="OMP_efflux"/>
</dbReference>
<keyword evidence="2" id="KW-0449">Lipoprotein</keyword>
<dbReference type="Pfam" id="PF02321">
    <property type="entry name" value="OEP"/>
    <property type="match status" value="2"/>
</dbReference>
<dbReference type="EMBL" id="LAQT01000036">
    <property type="protein sequence ID" value="KPC49539.1"/>
    <property type="molecule type" value="Genomic_DNA"/>
</dbReference>
<comment type="subcellular location">
    <subcellularLocation>
        <location evidence="2">Cell membrane</location>
        <topology evidence="2">Lipid-anchor</topology>
    </subcellularLocation>
</comment>